<evidence type="ECO:0000313" key="1">
    <source>
        <dbReference type="EMBL" id="QSB16754.1"/>
    </source>
</evidence>
<proteinExistence type="predicted"/>
<organism evidence="1 2">
    <name type="scientific">Natronosporangium hydrolyticum</name>
    <dbReference type="NCBI Taxonomy" id="2811111"/>
    <lineage>
        <taxon>Bacteria</taxon>
        <taxon>Bacillati</taxon>
        <taxon>Actinomycetota</taxon>
        <taxon>Actinomycetes</taxon>
        <taxon>Micromonosporales</taxon>
        <taxon>Micromonosporaceae</taxon>
        <taxon>Natronosporangium</taxon>
    </lineage>
</organism>
<name>A0A895YFW1_9ACTN</name>
<dbReference type="Gene3D" id="3.40.50.10770">
    <property type="entry name" value="Hypothetical protein VC1899 like domain (Restriction endonuclease-like)"/>
    <property type="match status" value="1"/>
</dbReference>
<dbReference type="KEGG" id="nhy:JQS43_11005"/>
<evidence type="ECO:0000313" key="2">
    <source>
        <dbReference type="Proteomes" id="UP000662857"/>
    </source>
</evidence>
<reference evidence="1" key="1">
    <citation type="submission" date="2021-02" db="EMBL/GenBank/DDBJ databases">
        <title>Natrosporangium hydrolyticum gen. nov., sp. nov, a haloalkaliphilic actinobacterium from a soda solonchak soil.</title>
        <authorList>
            <person name="Sorokin D.Y."/>
            <person name="Khijniak T.V."/>
            <person name="Zakharycheva A.P."/>
            <person name="Boueva O.V."/>
            <person name="Ariskina E.V."/>
            <person name="Hahnke R.L."/>
            <person name="Bunk B."/>
            <person name="Sproer C."/>
            <person name="Schumann P."/>
            <person name="Evtushenko L.I."/>
            <person name="Kublanov I.V."/>
        </authorList>
    </citation>
    <scope>NUCLEOTIDE SEQUENCE</scope>
    <source>
        <strain evidence="1">DSM 106523</strain>
    </source>
</reference>
<sequence length="307" mass="33185">MIVHIISVGRSLLDAFANRTDLFGDLYPTIRRHKPQDVLADVGTSTAAISTRLTGWFGPAGSLPEKQRDLIDAVEADRWPANVCAELETFNRVARRRSVADDELVVLLATDTVPGLVSGVWTAVGVAGGAYHRVRYVAEPDQITPIPGVALVRVPHLDASNDAGFARAMTNLGALGRALLPTVNELPRTFRFHLSGGFKAAIPYLIGLAEGLRSFPPSEVARVEAFMLHDTSDVVIPLPLRKLNPDAVRKELADFAPDGSLPRLPRQLTMDGYAYNVDPEGRRAELTPFGVGLRTLMGVPAELIGRG</sequence>
<dbReference type="Proteomes" id="UP000662857">
    <property type="component" value="Chromosome"/>
</dbReference>
<protein>
    <recommendedName>
        <fullName evidence="3">CRISPR-associated protein</fullName>
    </recommendedName>
</protein>
<dbReference type="RefSeq" id="WP_239678991.1">
    <property type="nucleotide sequence ID" value="NZ_CP070499.1"/>
</dbReference>
<gene>
    <name evidence="1" type="ORF">JQS43_11005</name>
</gene>
<dbReference type="AlphaFoldDB" id="A0A895YFW1"/>
<keyword evidence="2" id="KW-1185">Reference proteome</keyword>
<dbReference type="EMBL" id="CP070499">
    <property type="protein sequence ID" value="QSB16754.1"/>
    <property type="molecule type" value="Genomic_DNA"/>
</dbReference>
<evidence type="ECO:0008006" key="3">
    <source>
        <dbReference type="Google" id="ProtNLM"/>
    </source>
</evidence>
<accession>A0A895YFW1</accession>